<sequence>MVNKLILANLGHRPLRTFLSVLAIGVEVTMILTLVGVSYGTLDASARRARGIGADVFVRPPGTSAMTLSSAPMSEKIIPILGAKPGVALATGTMVQSAGGVFESIQGVDFPTMNKMAGGFKFLEGGPFQQPDDILVDEYYAKQKKVHPGDYVKLINHQWRVAGIFESGKLARILAPMSTLQALTGNEGKISAVYLKLDDPAHADAFVQRLKQDLNPGDPDHGYQIMTVEEFTSQLTVNSVTMLKDFIYVVIGIASIVGFIVVFMAMYTAVLERTREIGILKAVGAGPGYILNILFRETILLALIGTAFGILMTYGTQWLMLHAVPASLVQETVYSWWPRAAAIAIVGAIVGTLVPAMKAVRQDATEALSYE</sequence>
<evidence type="ECO:0000256" key="5">
    <source>
        <dbReference type="ARBA" id="ARBA00023136"/>
    </source>
</evidence>
<evidence type="ECO:0000256" key="7">
    <source>
        <dbReference type="SAM" id="Phobius"/>
    </source>
</evidence>
<organism evidence="11">
    <name type="scientific">Granulicella tundricola (strain ATCC BAA-1859 / DSM 23138 / MP5ACTX9)</name>
    <dbReference type="NCBI Taxonomy" id="1198114"/>
    <lineage>
        <taxon>Bacteria</taxon>
        <taxon>Pseudomonadati</taxon>
        <taxon>Acidobacteriota</taxon>
        <taxon>Terriglobia</taxon>
        <taxon>Terriglobales</taxon>
        <taxon>Acidobacteriaceae</taxon>
        <taxon>Granulicella</taxon>
    </lineage>
</organism>
<evidence type="ECO:0000256" key="6">
    <source>
        <dbReference type="ARBA" id="ARBA00038076"/>
    </source>
</evidence>
<feature type="domain" description="ABC3 transporter permease C-terminal" evidence="8">
    <location>
        <begin position="249"/>
        <end position="362"/>
    </location>
</feature>
<evidence type="ECO:0000256" key="3">
    <source>
        <dbReference type="ARBA" id="ARBA00022692"/>
    </source>
</evidence>
<evidence type="ECO:0000313" key="10">
    <source>
        <dbReference type="EMBL" id="ADW67448.1"/>
    </source>
</evidence>
<dbReference type="PANTHER" id="PTHR30572">
    <property type="entry name" value="MEMBRANE COMPONENT OF TRANSPORTER-RELATED"/>
    <property type="match status" value="1"/>
</dbReference>
<keyword evidence="2" id="KW-1003">Cell membrane</keyword>
<dbReference type="KEGG" id="acm:AciX9_0376"/>
<gene>
    <name evidence="10" type="ordered locus">AciX9_0376</name>
</gene>
<evidence type="ECO:0000259" key="9">
    <source>
        <dbReference type="Pfam" id="PF12704"/>
    </source>
</evidence>
<keyword evidence="11" id="KW-1185">Reference proteome</keyword>
<protein>
    <recommendedName>
        <fullName evidence="12">ABC3 transporter permease protein domain-containing protein</fullName>
    </recommendedName>
</protein>
<feature type="transmembrane region" description="Helical" evidence="7">
    <location>
        <begin position="340"/>
        <end position="360"/>
    </location>
</feature>
<dbReference type="HOGENOM" id="CLU_000604_8_6_0"/>
<feature type="transmembrane region" description="Helical" evidence="7">
    <location>
        <begin position="20"/>
        <end position="42"/>
    </location>
</feature>
<dbReference type="PANTHER" id="PTHR30572:SF4">
    <property type="entry name" value="ABC TRANSPORTER PERMEASE YTRF"/>
    <property type="match status" value="1"/>
</dbReference>
<keyword evidence="5 7" id="KW-0472">Membrane</keyword>
<dbReference type="eggNOG" id="COG4591">
    <property type="taxonomic scope" value="Bacteria"/>
</dbReference>
<dbReference type="Pfam" id="PF12704">
    <property type="entry name" value="MacB_PCD"/>
    <property type="match status" value="1"/>
</dbReference>
<feature type="domain" description="MacB-like periplasmic core" evidence="9">
    <location>
        <begin position="17"/>
        <end position="212"/>
    </location>
</feature>
<dbReference type="RefSeq" id="WP_013578776.1">
    <property type="nucleotide sequence ID" value="NC_015064.1"/>
</dbReference>
<dbReference type="InterPro" id="IPR050250">
    <property type="entry name" value="Macrolide_Exporter_MacB"/>
</dbReference>
<dbReference type="Proteomes" id="UP000000343">
    <property type="component" value="Chromosome"/>
</dbReference>
<name>E8WXB5_GRATM</name>
<evidence type="ECO:0000259" key="8">
    <source>
        <dbReference type="Pfam" id="PF02687"/>
    </source>
</evidence>
<dbReference type="InterPro" id="IPR025857">
    <property type="entry name" value="MacB_PCD"/>
</dbReference>
<dbReference type="GO" id="GO:0005886">
    <property type="term" value="C:plasma membrane"/>
    <property type="evidence" value="ECO:0007669"/>
    <property type="project" value="UniProtKB-SubCell"/>
</dbReference>
<evidence type="ECO:0000256" key="1">
    <source>
        <dbReference type="ARBA" id="ARBA00004651"/>
    </source>
</evidence>
<evidence type="ECO:0000313" key="11">
    <source>
        <dbReference type="Proteomes" id="UP000000343"/>
    </source>
</evidence>
<evidence type="ECO:0008006" key="12">
    <source>
        <dbReference type="Google" id="ProtNLM"/>
    </source>
</evidence>
<accession>E8WXB5</accession>
<dbReference type="OrthoDB" id="9770036at2"/>
<keyword evidence="3 7" id="KW-0812">Transmembrane</keyword>
<evidence type="ECO:0000256" key="2">
    <source>
        <dbReference type="ARBA" id="ARBA00022475"/>
    </source>
</evidence>
<feature type="transmembrane region" description="Helical" evidence="7">
    <location>
        <begin position="246"/>
        <end position="271"/>
    </location>
</feature>
<dbReference type="AlphaFoldDB" id="E8WXB5"/>
<dbReference type="STRING" id="1198114.AciX9_0376"/>
<reference evidence="11" key="1">
    <citation type="submission" date="2011-01" db="EMBL/GenBank/DDBJ databases">
        <title>Complete sequence of chromosome of Acidobacterium sp. MP5ACTX9.</title>
        <authorList>
            <consortium name="US DOE Joint Genome Institute"/>
            <person name="Lucas S."/>
            <person name="Copeland A."/>
            <person name="Lapidus A."/>
            <person name="Cheng J.-F."/>
            <person name="Goodwin L."/>
            <person name="Pitluck S."/>
            <person name="Teshima H."/>
            <person name="Detter J.C."/>
            <person name="Han C."/>
            <person name="Tapia R."/>
            <person name="Land M."/>
            <person name="Hauser L."/>
            <person name="Kyrpides N."/>
            <person name="Ivanova N."/>
            <person name="Ovchinnikova G."/>
            <person name="Pagani I."/>
            <person name="Rawat S.R."/>
            <person name="Mannisto M."/>
            <person name="Haggblom M.M."/>
            <person name="Woyke T."/>
        </authorList>
    </citation>
    <scope>NUCLEOTIDE SEQUENCE [LARGE SCALE GENOMIC DNA]</scope>
    <source>
        <strain evidence="11">MP5ACTX9</strain>
    </source>
</reference>
<comment type="subcellular location">
    <subcellularLocation>
        <location evidence="1">Cell membrane</location>
        <topology evidence="1">Multi-pass membrane protein</topology>
    </subcellularLocation>
</comment>
<comment type="similarity">
    <text evidence="6">Belongs to the ABC-4 integral membrane protein family.</text>
</comment>
<proteinExistence type="inferred from homology"/>
<dbReference type="GO" id="GO:0022857">
    <property type="term" value="F:transmembrane transporter activity"/>
    <property type="evidence" value="ECO:0007669"/>
    <property type="project" value="TreeGrafter"/>
</dbReference>
<dbReference type="EMBL" id="CP002480">
    <property type="protein sequence ID" value="ADW67448.1"/>
    <property type="molecule type" value="Genomic_DNA"/>
</dbReference>
<feature type="transmembrane region" description="Helical" evidence="7">
    <location>
        <begin position="277"/>
        <end position="295"/>
    </location>
</feature>
<dbReference type="PaxDb" id="1198114-AciX9_0376"/>
<keyword evidence="4 7" id="KW-1133">Transmembrane helix</keyword>
<feature type="transmembrane region" description="Helical" evidence="7">
    <location>
        <begin position="300"/>
        <end position="320"/>
    </location>
</feature>
<evidence type="ECO:0000256" key="4">
    <source>
        <dbReference type="ARBA" id="ARBA00022989"/>
    </source>
</evidence>
<dbReference type="Pfam" id="PF02687">
    <property type="entry name" value="FtsX"/>
    <property type="match status" value="1"/>
</dbReference>
<dbReference type="InterPro" id="IPR003838">
    <property type="entry name" value="ABC3_permease_C"/>
</dbReference>